<organism evidence="2">
    <name type="scientific">Melanopsichium pennsylvanicum 4</name>
    <dbReference type="NCBI Taxonomy" id="1398559"/>
    <lineage>
        <taxon>Eukaryota</taxon>
        <taxon>Fungi</taxon>
        <taxon>Dikarya</taxon>
        <taxon>Basidiomycota</taxon>
        <taxon>Ustilaginomycotina</taxon>
        <taxon>Ustilaginomycetes</taxon>
        <taxon>Ustilaginales</taxon>
        <taxon>Ustilaginaceae</taxon>
        <taxon>Melanopsichium</taxon>
    </lineage>
</organism>
<feature type="region of interest" description="Disordered" evidence="1">
    <location>
        <begin position="1"/>
        <end position="431"/>
    </location>
</feature>
<reference evidence="2" key="1">
    <citation type="journal article" date="2014" name="Genome Biol. Evol.">
        <title>Gene Loss Rather Than Gene Gain Is Associated with a Host Jump from Monocots to Dicots in the Smut Fungus Melanopsichium pennsylvanicum.</title>
        <authorList>
            <person name="Sharma R."/>
            <person name="Mishra B."/>
            <person name="Runge F."/>
            <person name="Thines M."/>
        </authorList>
    </citation>
    <scope>NUCLEOTIDE SEQUENCE</scope>
    <source>
        <strain evidence="2">4</strain>
    </source>
</reference>
<feature type="compositionally biased region" description="Basic and acidic residues" evidence="1">
    <location>
        <begin position="186"/>
        <end position="205"/>
    </location>
</feature>
<feature type="compositionally biased region" description="Basic and acidic residues" evidence="1">
    <location>
        <begin position="218"/>
        <end position="243"/>
    </location>
</feature>
<proteinExistence type="predicted"/>
<protein>
    <submittedName>
        <fullName evidence="2">Uncharacterized protein</fullName>
    </submittedName>
</protein>
<name>A0A077R5E0_9BASI</name>
<feature type="compositionally biased region" description="Acidic residues" evidence="1">
    <location>
        <begin position="253"/>
        <end position="262"/>
    </location>
</feature>
<feature type="compositionally biased region" description="Low complexity" evidence="1">
    <location>
        <begin position="165"/>
        <end position="180"/>
    </location>
</feature>
<feature type="compositionally biased region" description="Low complexity" evidence="1">
    <location>
        <begin position="349"/>
        <end position="361"/>
    </location>
</feature>
<dbReference type="AlphaFoldDB" id="A0A077R5E0"/>
<feature type="compositionally biased region" description="Low complexity" evidence="1">
    <location>
        <begin position="127"/>
        <end position="142"/>
    </location>
</feature>
<sequence>MDAFDGDSDLSEVSPPPTPGPAAKPRAESPGAPLASSVVDSNLSAPALQSGAEPPQPTPIRRKSRLRAGSAATPTKDEFPSSEPATVSVVEPSTSAQPIEIPARSRRLSGRDRKPNSKYRQTPSPAPASAEKSSVSAAASEANTPRSTKLKVTLKRSGLERESGSSRGASPQPPAAAIAANGTKLTIKEVAHGKGKKPNDNLRDLGDDDDDDQLDGIAAREEADDEFRPDVDKPSNGKRDRTYRSGRRKAAIADDEDDDEDGNVDKRVSKAPQRKRAKISNSPAIDTKSRAARSTRGARKRLDYSDADEDNGDEEMVDAASSEEELDEGSAVDSDDGELGDGDDGLIRGGKAAKSGKAAGSRARKFGVRASTSSTKASATAGPIKKAAGTGAGSASSAAGGKNMSAADRMRASIDAAKNKSLRPPGVASGHAAKLNPLASAFRPNAALKSGGSSTPVGAGRPGTTSTSAAAAATAAGGAKRSQNTGGKPAFGKSMSGWDQLFGPLSGLAPSPAAKNSPTSAGKPKSSIPSNSTGANGSGIRPDPVLESASAEEVQKLKQQAVEDHLNTDECFDLLAHADIMMAFERSVYMDDKRLAMRLRPAFWKAGTVLMHKQQGQAGQ</sequence>
<dbReference type="EMBL" id="HG529609">
    <property type="protein sequence ID" value="CDI54291.1"/>
    <property type="molecule type" value="Genomic_DNA"/>
</dbReference>
<accession>A0A077R5E0</accession>
<feature type="region of interest" description="Disordered" evidence="1">
    <location>
        <begin position="445"/>
        <end position="551"/>
    </location>
</feature>
<feature type="compositionally biased region" description="Acidic residues" evidence="1">
    <location>
        <begin position="305"/>
        <end position="344"/>
    </location>
</feature>
<feature type="compositionally biased region" description="Basic residues" evidence="1">
    <location>
        <begin position="290"/>
        <end position="299"/>
    </location>
</feature>
<evidence type="ECO:0000256" key="1">
    <source>
        <dbReference type="SAM" id="MobiDB-lite"/>
    </source>
</evidence>
<evidence type="ECO:0000313" key="2">
    <source>
        <dbReference type="EMBL" id="CDI54291.1"/>
    </source>
</evidence>
<feature type="compositionally biased region" description="Low complexity" evidence="1">
    <location>
        <begin position="458"/>
        <end position="479"/>
    </location>
</feature>
<feature type="compositionally biased region" description="Acidic residues" evidence="1">
    <location>
        <begin position="1"/>
        <end position="10"/>
    </location>
</feature>
<feature type="compositionally biased region" description="Low complexity" evidence="1">
    <location>
        <begin position="370"/>
        <end position="407"/>
    </location>
</feature>